<organism evidence="1 2">
    <name type="scientific">Aspergillus heteromorphus CBS 117.55</name>
    <dbReference type="NCBI Taxonomy" id="1448321"/>
    <lineage>
        <taxon>Eukaryota</taxon>
        <taxon>Fungi</taxon>
        <taxon>Dikarya</taxon>
        <taxon>Ascomycota</taxon>
        <taxon>Pezizomycotina</taxon>
        <taxon>Eurotiomycetes</taxon>
        <taxon>Eurotiomycetidae</taxon>
        <taxon>Eurotiales</taxon>
        <taxon>Aspergillaceae</taxon>
        <taxon>Aspergillus</taxon>
        <taxon>Aspergillus subgen. Circumdati</taxon>
    </lineage>
</organism>
<dbReference type="AlphaFoldDB" id="A0A317X5F5"/>
<dbReference type="VEuPathDB" id="FungiDB:BO70DRAFT_357978"/>
<keyword evidence="2" id="KW-1185">Reference proteome</keyword>
<comment type="caution">
    <text evidence="1">The sequence shown here is derived from an EMBL/GenBank/DDBJ whole genome shotgun (WGS) entry which is preliminary data.</text>
</comment>
<dbReference type="RefSeq" id="XP_025404591.1">
    <property type="nucleotide sequence ID" value="XM_025542180.1"/>
</dbReference>
<protein>
    <submittedName>
        <fullName evidence="1">Uncharacterized protein</fullName>
    </submittedName>
</protein>
<evidence type="ECO:0000313" key="1">
    <source>
        <dbReference type="EMBL" id="PWY92852.1"/>
    </source>
</evidence>
<dbReference type="Proteomes" id="UP000247233">
    <property type="component" value="Unassembled WGS sequence"/>
</dbReference>
<gene>
    <name evidence="1" type="ORF">BO70DRAFT_357978</name>
</gene>
<dbReference type="EMBL" id="MSFL01000001">
    <property type="protein sequence ID" value="PWY92852.1"/>
    <property type="molecule type" value="Genomic_DNA"/>
</dbReference>
<name>A0A317X5F5_9EURO</name>
<evidence type="ECO:0000313" key="2">
    <source>
        <dbReference type="Proteomes" id="UP000247233"/>
    </source>
</evidence>
<proteinExistence type="predicted"/>
<dbReference type="GeneID" id="37064417"/>
<sequence length="88" mass="9061">MSLSRAWAALITIQVDCLLPRFGAGMVHPSSVLPAFTVGQSTLSALLACCLPVGLSACLWPSGVLDSAGPGGPFCSPIRSPPRRQPTV</sequence>
<reference evidence="1 2" key="1">
    <citation type="submission" date="2016-12" db="EMBL/GenBank/DDBJ databases">
        <title>The genomes of Aspergillus section Nigri reveals drivers in fungal speciation.</title>
        <authorList>
            <consortium name="DOE Joint Genome Institute"/>
            <person name="Vesth T.C."/>
            <person name="Nybo J."/>
            <person name="Theobald S."/>
            <person name="Brandl J."/>
            <person name="Frisvad J.C."/>
            <person name="Nielsen K.F."/>
            <person name="Lyhne E.K."/>
            <person name="Kogle M.E."/>
            <person name="Kuo A."/>
            <person name="Riley R."/>
            <person name="Clum A."/>
            <person name="Nolan M."/>
            <person name="Lipzen A."/>
            <person name="Salamov A."/>
            <person name="Henrissat B."/>
            <person name="Wiebenga A."/>
            <person name="De Vries R.P."/>
            <person name="Grigoriev I.V."/>
            <person name="Mortensen U.H."/>
            <person name="Andersen M.R."/>
            <person name="Baker S.E."/>
        </authorList>
    </citation>
    <scope>NUCLEOTIDE SEQUENCE [LARGE SCALE GENOMIC DNA]</scope>
    <source>
        <strain evidence="1 2">CBS 117.55</strain>
    </source>
</reference>
<accession>A0A317X5F5</accession>